<proteinExistence type="inferred from homology"/>
<gene>
    <name evidence="17" type="ORF">RN001_014488</name>
</gene>
<dbReference type="SMART" id="SM00731">
    <property type="entry name" value="SprT"/>
    <property type="match status" value="1"/>
</dbReference>
<dbReference type="SMART" id="SM00734">
    <property type="entry name" value="ZnF_Rad18"/>
    <property type="match status" value="3"/>
</dbReference>
<feature type="domain" description="UBZ4-type" evidence="16">
    <location>
        <begin position="349"/>
        <end position="376"/>
    </location>
</feature>
<dbReference type="GO" id="GO:0008270">
    <property type="term" value="F:zinc ion binding"/>
    <property type="evidence" value="ECO:0007669"/>
    <property type="project" value="UniProtKB-KW"/>
</dbReference>
<evidence type="ECO:0000256" key="15">
    <source>
        <dbReference type="PROSITE-ProRule" id="PRU01256"/>
    </source>
</evidence>
<dbReference type="InterPro" id="IPR044245">
    <property type="entry name" value="Spartan"/>
</dbReference>
<keyword evidence="12 15" id="KW-0234">DNA repair</keyword>
<keyword evidence="9" id="KW-0378">Hydrolase</keyword>
<evidence type="ECO:0000256" key="4">
    <source>
        <dbReference type="ARBA" id="ARBA00022454"/>
    </source>
</evidence>
<dbReference type="PANTHER" id="PTHR21220:SF0">
    <property type="entry name" value="DNA-DEPENDENT METALLOPROTEASE SPRTN"/>
    <property type="match status" value="1"/>
</dbReference>
<dbReference type="GO" id="GO:0005694">
    <property type="term" value="C:chromosome"/>
    <property type="evidence" value="ECO:0007669"/>
    <property type="project" value="UniProtKB-SubCell"/>
</dbReference>
<dbReference type="PANTHER" id="PTHR21220">
    <property type="entry name" value="DNA-DEPENDENT METALLOPROTEASE SPRTN"/>
    <property type="match status" value="1"/>
</dbReference>
<evidence type="ECO:0000256" key="7">
    <source>
        <dbReference type="ARBA" id="ARBA00022763"/>
    </source>
</evidence>
<evidence type="ECO:0000256" key="3">
    <source>
        <dbReference type="ARBA" id="ARBA00010724"/>
    </source>
</evidence>
<dbReference type="InterPro" id="IPR006642">
    <property type="entry name" value="Rad18_UBZ4"/>
</dbReference>
<dbReference type="GO" id="GO:0006281">
    <property type="term" value="P:DNA repair"/>
    <property type="evidence" value="ECO:0007669"/>
    <property type="project" value="UniProtKB-KW"/>
</dbReference>
<evidence type="ECO:0000256" key="1">
    <source>
        <dbReference type="ARBA" id="ARBA00004123"/>
    </source>
</evidence>
<dbReference type="Gene3D" id="3.30.160.60">
    <property type="entry name" value="Classic Zinc Finger"/>
    <property type="match status" value="2"/>
</dbReference>
<name>A0AAN7SBN3_9COLE</name>
<sequence length="485" mass="56322">MENDYELALILQDQFNHETEIDTPKQNLVYAKKEFKNETKSLTDPSWELIDPTPNIHVLFMAFNEKYFWNKLLAVCVSWSKRMTSCAGICSYQGRGGLCHITLSEPLLKLRPRKDLIETLLHEMIHAFLFVTNNNKDRDGHGPEFHKHMYRINAEAGTKITVYHSFHDEVLLYQQHWWRCNGRCQQRKPYFGMVRRATNRAPGPNDRWWAEHQRNCEGTFIKVKEPETFRKKKTQKENKPVDSKNDIRSFYPVLKDNNINTLNTVVKKNSSSTIVITKTNGTQEKEEKTTAITAFEGTGHILSTNTTVNNEDYTTVRNYWINKFPREEVKKRPNSETNVISPKRMKPDEVNCPICQIKLLVDEVNSHLDLCLLKDDTTLCTTGSSKETEEKIMCLVCNQYICKRTLNEHLDECVNDSVFNNSDVIEISSDNEEVFKEQCDHINDENNSYNCPVCLGQYPLSEMSLHLDQCLSTETSFSSLFDQPF</sequence>
<keyword evidence="8 15" id="KW-0863">Zinc-finger</keyword>
<keyword evidence="18" id="KW-1185">Reference proteome</keyword>
<evidence type="ECO:0000259" key="16">
    <source>
        <dbReference type="PROSITE" id="PS51908"/>
    </source>
</evidence>
<evidence type="ECO:0000256" key="12">
    <source>
        <dbReference type="ARBA" id="ARBA00023204"/>
    </source>
</evidence>
<dbReference type="Proteomes" id="UP001353858">
    <property type="component" value="Unassembled WGS sequence"/>
</dbReference>
<evidence type="ECO:0000313" key="17">
    <source>
        <dbReference type="EMBL" id="KAK4872459.1"/>
    </source>
</evidence>
<accession>A0AAN7SBN3</accession>
<dbReference type="AlphaFoldDB" id="A0AAN7SBN3"/>
<reference evidence="18" key="1">
    <citation type="submission" date="2023-01" db="EMBL/GenBank/DDBJ databases">
        <title>Key to firefly adult light organ development and bioluminescence: homeobox transcription factors regulate luciferase expression and transportation to peroxisome.</title>
        <authorList>
            <person name="Fu X."/>
        </authorList>
    </citation>
    <scope>NUCLEOTIDE SEQUENCE [LARGE SCALE GENOMIC DNA]</scope>
</reference>
<protein>
    <recommendedName>
        <fullName evidence="14">Protein with SprT-like domain at the N terminus</fullName>
    </recommendedName>
</protein>
<dbReference type="GO" id="GO:0031593">
    <property type="term" value="F:polyubiquitin modification-dependent protein binding"/>
    <property type="evidence" value="ECO:0007669"/>
    <property type="project" value="TreeGrafter"/>
</dbReference>
<dbReference type="GO" id="GO:0005634">
    <property type="term" value="C:nucleus"/>
    <property type="evidence" value="ECO:0007669"/>
    <property type="project" value="UniProtKB-SubCell"/>
</dbReference>
<keyword evidence="4" id="KW-0158">Chromosome</keyword>
<dbReference type="EMBL" id="JARPUR010000007">
    <property type="protein sequence ID" value="KAK4872459.1"/>
    <property type="molecule type" value="Genomic_DNA"/>
</dbReference>
<keyword evidence="7 15" id="KW-0227">DNA damage</keyword>
<evidence type="ECO:0000256" key="5">
    <source>
        <dbReference type="ARBA" id="ARBA00022670"/>
    </source>
</evidence>
<dbReference type="GO" id="GO:0003697">
    <property type="term" value="F:single-stranded DNA binding"/>
    <property type="evidence" value="ECO:0007669"/>
    <property type="project" value="InterPro"/>
</dbReference>
<comment type="caution">
    <text evidence="17">The sequence shown here is derived from an EMBL/GenBank/DDBJ whole genome shotgun (WGS) entry which is preliminary data.</text>
</comment>
<evidence type="ECO:0000256" key="6">
    <source>
        <dbReference type="ARBA" id="ARBA00022723"/>
    </source>
</evidence>
<dbReference type="Pfam" id="PF22934">
    <property type="entry name" value="SPRTN_ZBD"/>
    <property type="match status" value="1"/>
</dbReference>
<keyword evidence="5" id="KW-0645">Protease</keyword>
<dbReference type="InterPro" id="IPR055220">
    <property type="entry name" value="SPRTN_ZBD"/>
</dbReference>
<dbReference type="GO" id="GO:0004222">
    <property type="term" value="F:metalloendopeptidase activity"/>
    <property type="evidence" value="ECO:0007669"/>
    <property type="project" value="InterPro"/>
</dbReference>
<dbReference type="Pfam" id="PF15926">
    <property type="entry name" value="RNF220"/>
    <property type="match status" value="1"/>
</dbReference>
<dbReference type="Pfam" id="PF10263">
    <property type="entry name" value="SprT-like"/>
    <property type="match status" value="1"/>
</dbReference>
<evidence type="ECO:0000256" key="11">
    <source>
        <dbReference type="ARBA" id="ARBA00023049"/>
    </source>
</evidence>
<comment type="subcellular location">
    <subcellularLocation>
        <location evidence="2">Chromosome</location>
    </subcellularLocation>
    <subcellularLocation>
        <location evidence="1">Nucleus</location>
    </subcellularLocation>
</comment>
<evidence type="ECO:0000256" key="13">
    <source>
        <dbReference type="ARBA" id="ARBA00023242"/>
    </source>
</evidence>
<evidence type="ECO:0000256" key="9">
    <source>
        <dbReference type="ARBA" id="ARBA00022801"/>
    </source>
</evidence>
<organism evidence="17 18">
    <name type="scientific">Aquatica leii</name>
    <dbReference type="NCBI Taxonomy" id="1421715"/>
    <lineage>
        <taxon>Eukaryota</taxon>
        <taxon>Metazoa</taxon>
        <taxon>Ecdysozoa</taxon>
        <taxon>Arthropoda</taxon>
        <taxon>Hexapoda</taxon>
        <taxon>Insecta</taxon>
        <taxon>Pterygota</taxon>
        <taxon>Neoptera</taxon>
        <taxon>Endopterygota</taxon>
        <taxon>Coleoptera</taxon>
        <taxon>Polyphaga</taxon>
        <taxon>Elateriformia</taxon>
        <taxon>Elateroidea</taxon>
        <taxon>Lampyridae</taxon>
        <taxon>Luciolinae</taxon>
        <taxon>Aquatica</taxon>
    </lineage>
</organism>
<keyword evidence="6" id="KW-0479">Metal-binding</keyword>
<dbReference type="PROSITE" id="PS51908">
    <property type="entry name" value="ZF_UBZ4"/>
    <property type="match status" value="1"/>
</dbReference>
<evidence type="ECO:0000256" key="8">
    <source>
        <dbReference type="ARBA" id="ARBA00022771"/>
    </source>
</evidence>
<keyword evidence="11" id="KW-0482">Metalloprotease</keyword>
<evidence type="ECO:0000313" key="18">
    <source>
        <dbReference type="Proteomes" id="UP001353858"/>
    </source>
</evidence>
<dbReference type="GO" id="GO:0006508">
    <property type="term" value="P:proteolysis"/>
    <property type="evidence" value="ECO:0007669"/>
    <property type="project" value="UniProtKB-KW"/>
</dbReference>
<dbReference type="InterPro" id="IPR006640">
    <property type="entry name" value="SprT-like_domain"/>
</dbReference>
<keyword evidence="13" id="KW-0539">Nucleus</keyword>
<keyword evidence="10" id="KW-0862">Zinc</keyword>
<dbReference type="InterPro" id="IPR031824">
    <property type="entry name" value="RNF220_mid"/>
</dbReference>
<evidence type="ECO:0000256" key="2">
    <source>
        <dbReference type="ARBA" id="ARBA00004286"/>
    </source>
</evidence>
<comment type="similarity">
    <text evidence="3">Belongs to the Spartan family.</text>
</comment>
<evidence type="ECO:0000256" key="14">
    <source>
        <dbReference type="ARBA" id="ARBA00030396"/>
    </source>
</evidence>
<evidence type="ECO:0000256" key="10">
    <source>
        <dbReference type="ARBA" id="ARBA00022833"/>
    </source>
</evidence>